<comment type="caution">
    <text evidence="12">The sequence shown here is derived from an EMBL/GenBank/DDBJ whole genome shotgun (WGS) entry which is preliminary data.</text>
</comment>
<dbReference type="InterPro" id="IPR021130">
    <property type="entry name" value="PRib-ATP_PPHydrolase-like"/>
</dbReference>
<dbReference type="NCBIfam" id="NF001613">
    <property type="entry name" value="PRK00400.1-5"/>
    <property type="match status" value="1"/>
</dbReference>
<dbReference type="GO" id="GO:0005524">
    <property type="term" value="F:ATP binding"/>
    <property type="evidence" value="ECO:0007669"/>
    <property type="project" value="UniProtKB-KW"/>
</dbReference>
<dbReference type="UniPathway" id="UPA00031">
    <property type="reaction ID" value="UER00007"/>
</dbReference>
<dbReference type="RefSeq" id="WP_109905906.1">
    <property type="nucleotide sequence ID" value="NZ_QGLE01000006.1"/>
</dbReference>
<keyword evidence="6 11" id="KW-0028">Amino-acid biosynthesis</keyword>
<comment type="pathway">
    <text evidence="3 11">Amino-acid biosynthesis; L-histidine biosynthesis; L-histidine from 5-phospho-alpha-D-ribose 1-diphosphate: step 2/9.</text>
</comment>
<name>A0A317EBD5_9PROT</name>
<dbReference type="CDD" id="cd11534">
    <property type="entry name" value="NTP-PPase_HisIE_like"/>
    <property type="match status" value="1"/>
</dbReference>
<keyword evidence="9 11" id="KW-0067">ATP-binding</keyword>
<dbReference type="HAMAP" id="MF_01020">
    <property type="entry name" value="HisE"/>
    <property type="match status" value="1"/>
</dbReference>
<evidence type="ECO:0000256" key="11">
    <source>
        <dbReference type="HAMAP-Rule" id="MF_01020"/>
    </source>
</evidence>
<dbReference type="OrthoDB" id="9814738at2"/>
<dbReference type="Pfam" id="PF01503">
    <property type="entry name" value="PRA-PH"/>
    <property type="match status" value="1"/>
</dbReference>
<comment type="subcellular location">
    <subcellularLocation>
        <location evidence="2 11">Cytoplasm</location>
    </subcellularLocation>
</comment>
<comment type="similarity">
    <text evidence="4 11">Belongs to the PRA-PH family.</text>
</comment>
<dbReference type="GO" id="GO:0004636">
    <property type="term" value="F:phosphoribosyl-ATP diphosphatase activity"/>
    <property type="evidence" value="ECO:0007669"/>
    <property type="project" value="UniProtKB-UniRule"/>
</dbReference>
<keyword evidence="10 11" id="KW-0368">Histidine biosynthesis</keyword>
<evidence type="ECO:0000256" key="10">
    <source>
        <dbReference type="ARBA" id="ARBA00023102"/>
    </source>
</evidence>
<evidence type="ECO:0000256" key="6">
    <source>
        <dbReference type="ARBA" id="ARBA00022605"/>
    </source>
</evidence>
<dbReference type="GO" id="GO:0005737">
    <property type="term" value="C:cytoplasm"/>
    <property type="evidence" value="ECO:0007669"/>
    <property type="project" value="UniProtKB-SubCell"/>
</dbReference>
<evidence type="ECO:0000256" key="1">
    <source>
        <dbReference type="ARBA" id="ARBA00001460"/>
    </source>
</evidence>
<sequence>MSDPAILDRVFQVILSRKGADTANSHVARLFAKGRAKIAQKVGEEGVEAALAGLAGSETELVGEAADLIFHLFILLAERGLTPADVWAELEAREGLSGVAEKASRPKG</sequence>
<keyword evidence="8 11" id="KW-0378">Hydrolase</keyword>
<evidence type="ECO:0000313" key="12">
    <source>
        <dbReference type="EMBL" id="PWR22515.1"/>
    </source>
</evidence>
<evidence type="ECO:0000256" key="2">
    <source>
        <dbReference type="ARBA" id="ARBA00004496"/>
    </source>
</evidence>
<evidence type="ECO:0000313" key="13">
    <source>
        <dbReference type="Proteomes" id="UP000245461"/>
    </source>
</evidence>
<gene>
    <name evidence="11" type="primary">hisE</name>
    <name evidence="12" type="ORF">DKG74_11595</name>
</gene>
<dbReference type="PANTHER" id="PTHR42945">
    <property type="entry name" value="HISTIDINE BIOSYNTHESIS BIFUNCTIONAL PROTEIN"/>
    <property type="match status" value="1"/>
</dbReference>
<dbReference type="EMBL" id="QGLE01000006">
    <property type="protein sequence ID" value="PWR22515.1"/>
    <property type="molecule type" value="Genomic_DNA"/>
</dbReference>
<dbReference type="NCBIfam" id="NF001611">
    <property type="entry name" value="PRK00400.1-3"/>
    <property type="match status" value="1"/>
</dbReference>
<dbReference type="GO" id="GO:0000105">
    <property type="term" value="P:L-histidine biosynthetic process"/>
    <property type="evidence" value="ECO:0007669"/>
    <property type="project" value="UniProtKB-UniRule"/>
</dbReference>
<evidence type="ECO:0000256" key="4">
    <source>
        <dbReference type="ARBA" id="ARBA00009392"/>
    </source>
</evidence>
<protein>
    <recommendedName>
        <fullName evidence="11">Phosphoribosyl-ATP pyrophosphatase</fullName>
        <shortName evidence="11">PRA-PH</shortName>
        <ecNumber evidence="11">3.6.1.31</ecNumber>
    </recommendedName>
</protein>
<dbReference type="PANTHER" id="PTHR42945:SF9">
    <property type="entry name" value="HISTIDINE BIOSYNTHESIS BIFUNCTIONAL PROTEIN HISIE"/>
    <property type="match status" value="1"/>
</dbReference>
<dbReference type="EC" id="3.6.1.31" evidence="11"/>
<dbReference type="InterPro" id="IPR008179">
    <property type="entry name" value="HisE"/>
</dbReference>
<evidence type="ECO:0000256" key="7">
    <source>
        <dbReference type="ARBA" id="ARBA00022741"/>
    </source>
</evidence>
<evidence type="ECO:0000256" key="5">
    <source>
        <dbReference type="ARBA" id="ARBA00022490"/>
    </source>
</evidence>
<evidence type="ECO:0000256" key="8">
    <source>
        <dbReference type="ARBA" id="ARBA00022801"/>
    </source>
</evidence>
<organism evidence="12 13">
    <name type="scientific">Zavarzinia aquatilis</name>
    <dbReference type="NCBI Taxonomy" id="2211142"/>
    <lineage>
        <taxon>Bacteria</taxon>
        <taxon>Pseudomonadati</taxon>
        <taxon>Pseudomonadota</taxon>
        <taxon>Alphaproteobacteria</taxon>
        <taxon>Rhodospirillales</taxon>
        <taxon>Zavarziniaceae</taxon>
        <taxon>Zavarzinia</taxon>
    </lineage>
</organism>
<evidence type="ECO:0000256" key="3">
    <source>
        <dbReference type="ARBA" id="ARBA00005204"/>
    </source>
</evidence>
<dbReference type="NCBIfam" id="TIGR03188">
    <property type="entry name" value="histidine_hisI"/>
    <property type="match status" value="1"/>
</dbReference>
<evidence type="ECO:0000256" key="9">
    <source>
        <dbReference type="ARBA" id="ARBA00022840"/>
    </source>
</evidence>
<dbReference type="SUPFAM" id="SSF101386">
    <property type="entry name" value="all-alpha NTP pyrophosphatases"/>
    <property type="match status" value="1"/>
</dbReference>
<accession>A0A317EBD5</accession>
<dbReference type="Proteomes" id="UP000245461">
    <property type="component" value="Unassembled WGS sequence"/>
</dbReference>
<keyword evidence="13" id="KW-1185">Reference proteome</keyword>
<dbReference type="Gene3D" id="1.10.287.1080">
    <property type="entry name" value="MazG-like"/>
    <property type="match status" value="1"/>
</dbReference>
<comment type="catalytic activity">
    <reaction evidence="1 11">
        <text>1-(5-phospho-beta-D-ribosyl)-ATP + H2O = 1-(5-phospho-beta-D-ribosyl)-5'-AMP + diphosphate + H(+)</text>
        <dbReference type="Rhea" id="RHEA:22828"/>
        <dbReference type="ChEBI" id="CHEBI:15377"/>
        <dbReference type="ChEBI" id="CHEBI:15378"/>
        <dbReference type="ChEBI" id="CHEBI:33019"/>
        <dbReference type="ChEBI" id="CHEBI:59457"/>
        <dbReference type="ChEBI" id="CHEBI:73183"/>
        <dbReference type="EC" id="3.6.1.31"/>
    </reaction>
</comment>
<reference evidence="12 13" key="1">
    <citation type="submission" date="2018-05" db="EMBL/GenBank/DDBJ databases">
        <title>Zavarzinia sp. HR-AS.</title>
        <authorList>
            <person name="Lee Y."/>
            <person name="Jeon C.O."/>
        </authorList>
    </citation>
    <scope>NUCLEOTIDE SEQUENCE [LARGE SCALE GENOMIC DNA]</scope>
    <source>
        <strain evidence="12 13">HR-AS</strain>
    </source>
</reference>
<dbReference type="AlphaFoldDB" id="A0A317EBD5"/>
<keyword evidence="7 11" id="KW-0547">Nucleotide-binding</keyword>
<keyword evidence="5 11" id="KW-0963">Cytoplasm</keyword>
<proteinExistence type="inferred from homology"/>